<dbReference type="Pfam" id="PF22013">
    <property type="entry name" value="PG_1098_Fer"/>
    <property type="match status" value="1"/>
</dbReference>
<comment type="caution">
    <text evidence="3">The sequence shown here is derived from an EMBL/GenBank/DDBJ whole genome shotgun (WGS) entry which is preliminary data.</text>
</comment>
<dbReference type="Gene3D" id="1.10.10.1110">
    <property type="entry name" value="Methyltransferase PG1098, N-terminal domain"/>
    <property type="match status" value="1"/>
</dbReference>
<evidence type="ECO:0000313" key="3">
    <source>
        <dbReference type="EMBL" id="GAA0878546.1"/>
    </source>
</evidence>
<dbReference type="CDD" id="cd02440">
    <property type="entry name" value="AdoMet_MTases"/>
    <property type="match status" value="1"/>
</dbReference>
<gene>
    <name evidence="3" type="ORF">GCM10009119_15140</name>
</gene>
<protein>
    <submittedName>
        <fullName evidence="3">SAM-dependent methyltransferase</fullName>
    </submittedName>
</protein>
<dbReference type="InterPro" id="IPR029063">
    <property type="entry name" value="SAM-dependent_MTases_sf"/>
</dbReference>
<dbReference type="Gene3D" id="3.40.50.150">
    <property type="entry name" value="Vaccinia Virus protein VP39"/>
    <property type="match status" value="1"/>
</dbReference>
<feature type="domain" description="PG-1098 ferredoxin-like" evidence="2">
    <location>
        <begin position="280"/>
        <end position="318"/>
    </location>
</feature>
<dbReference type="Proteomes" id="UP001500469">
    <property type="component" value="Unassembled WGS sequence"/>
</dbReference>
<proteinExistence type="predicted"/>
<dbReference type="InterPro" id="IPR054168">
    <property type="entry name" value="PG_1098_Fer"/>
</dbReference>
<dbReference type="EMBL" id="BAAAFI010000006">
    <property type="protein sequence ID" value="GAA0878546.1"/>
    <property type="molecule type" value="Genomic_DNA"/>
</dbReference>
<dbReference type="GO" id="GO:0008168">
    <property type="term" value="F:methyltransferase activity"/>
    <property type="evidence" value="ECO:0007669"/>
    <property type="project" value="UniProtKB-KW"/>
</dbReference>
<dbReference type="GO" id="GO:0032259">
    <property type="term" value="P:methylation"/>
    <property type="evidence" value="ECO:0007669"/>
    <property type="project" value="UniProtKB-KW"/>
</dbReference>
<dbReference type="SUPFAM" id="SSF53335">
    <property type="entry name" value="S-adenosyl-L-methionine-dependent methyltransferases"/>
    <property type="match status" value="1"/>
</dbReference>
<accession>A0ABP3YAQ5</accession>
<sequence>MDFSEFHSAEFRQFVQDHLNEDPAFLLLKYQGKVGIDLKAAVQQISARQKAAKKLPEWVANRDLIFPASISLEQSSSEDTARFKAVEHSGEVLLDLTGGFGVDSFYLSQHFQKAVYCEQNAELATIAKHNLSILAPGVFDVISGDGLDFLQKTESRFDLIYADPARRGSSNQKLYRLQDCQPDVVSAWELMKSKSDRILLKVSPMLDISQAWSELTEIQKVIVLSVKNEVKEVLLYWELRKEVKEKNITVIDLGGGLPRFDFSPLGEENASSTLGEAEKYLIEPLNGILKAGAFKLFGARFGLKKLEKNSHLYTASAISDEVLGRVFEIIREISPKKQEIKSLFPSSKVNVICRNYVMGAEELKKKLSLKDGGTDYLIGTRTASGNKVYWCKRVR</sequence>
<name>A0ABP3YAQ5_9BACT</name>
<evidence type="ECO:0000259" key="2">
    <source>
        <dbReference type="Pfam" id="PF22013"/>
    </source>
</evidence>
<evidence type="ECO:0000259" key="1">
    <source>
        <dbReference type="Pfam" id="PF18096"/>
    </source>
</evidence>
<dbReference type="InterPro" id="IPR041497">
    <property type="entry name" value="Thump-like"/>
</dbReference>
<dbReference type="Pfam" id="PF18096">
    <property type="entry name" value="Thump_like"/>
    <property type="match status" value="1"/>
</dbReference>
<organism evidence="3 4">
    <name type="scientific">Algoriphagus jejuensis</name>
    <dbReference type="NCBI Taxonomy" id="419934"/>
    <lineage>
        <taxon>Bacteria</taxon>
        <taxon>Pseudomonadati</taxon>
        <taxon>Bacteroidota</taxon>
        <taxon>Cytophagia</taxon>
        <taxon>Cytophagales</taxon>
        <taxon>Cyclobacteriaceae</taxon>
        <taxon>Algoriphagus</taxon>
    </lineage>
</organism>
<reference evidence="4" key="1">
    <citation type="journal article" date="2019" name="Int. J. Syst. Evol. Microbiol.">
        <title>The Global Catalogue of Microorganisms (GCM) 10K type strain sequencing project: providing services to taxonomists for standard genome sequencing and annotation.</title>
        <authorList>
            <consortium name="The Broad Institute Genomics Platform"/>
            <consortium name="The Broad Institute Genome Sequencing Center for Infectious Disease"/>
            <person name="Wu L."/>
            <person name="Ma J."/>
        </authorList>
    </citation>
    <scope>NUCLEOTIDE SEQUENCE [LARGE SCALE GENOMIC DNA]</scope>
    <source>
        <strain evidence="4">JCM 16112</strain>
    </source>
</reference>
<keyword evidence="4" id="KW-1185">Reference proteome</keyword>
<keyword evidence="3" id="KW-0808">Transferase</keyword>
<dbReference type="RefSeq" id="WP_343850048.1">
    <property type="nucleotide sequence ID" value="NZ_BAAAFI010000006.1"/>
</dbReference>
<keyword evidence="3" id="KW-0489">Methyltransferase</keyword>
<evidence type="ECO:0000313" key="4">
    <source>
        <dbReference type="Proteomes" id="UP001500469"/>
    </source>
</evidence>
<feature type="domain" description="THUMP-like" evidence="1">
    <location>
        <begin position="324"/>
        <end position="393"/>
    </location>
</feature>